<protein>
    <recommendedName>
        <fullName evidence="3">Apea-like HEPN domain-containing protein</fullName>
    </recommendedName>
</protein>
<proteinExistence type="predicted"/>
<name>A0A1X1YB10_9MYCO</name>
<dbReference type="AlphaFoldDB" id="A0A1X1YB10"/>
<dbReference type="OrthoDB" id="4715518at2"/>
<sequence length="341" mass="37671">MTYSFHNRLVLSGAASAGLLGEPNPETANVEVTSVVLANDGLDGVVELCGPAEGEPIQGALELRLTGRDFPTFEAAHKAGIAWRNHLTIAFAHYLVGIKIGSADEPVHQGFGTPYYQSPTQRRLRDDPGLLVFETDKRTGSGGLFAEGYVMRGLHGLVSYALPWIISRNYELSSQQSLAYGLVHAAYFEDNPETSFILLVTAIEALLPPREAAPHDIAEAIDALKQSLNEMTNIDDDLRQDVAEALEDDKFDPIGRRARQLVSCLGTERFAGQKPKDYFHGRYKVRSGLVHGSVDRLTEYQLSKEVPELRRFVLALLGVLVFGERMPEQWTAESVQRSPMY</sequence>
<evidence type="ECO:0000313" key="2">
    <source>
        <dbReference type="Proteomes" id="UP000193487"/>
    </source>
</evidence>
<organism evidence="1 2">
    <name type="scientific">Mycobacterium kyorinense</name>
    <dbReference type="NCBI Taxonomy" id="487514"/>
    <lineage>
        <taxon>Bacteria</taxon>
        <taxon>Bacillati</taxon>
        <taxon>Actinomycetota</taxon>
        <taxon>Actinomycetes</taxon>
        <taxon>Mycobacteriales</taxon>
        <taxon>Mycobacteriaceae</taxon>
        <taxon>Mycobacterium</taxon>
    </lineage>
</organism>
<evidence type="ECO:0000313" key="1">
    <source>
        <dbReference type="EMBL" id="ORW08249.1"/>
    </source>
</evidence>
<comment type="caution">
    <text evidence="1">The sequence shown here is derived from an EMBL/GenBank/DDBJ whole genome shotgun (WGS) entry which is preliminary data.</text>
</comment>
<dbReference type="RefSeq" id="WP_045375654.1">
    <property type="nucleotide sequence ID" value="NZ_BBKA01000026.1"/>
</dbReference>
<keyword evidence="2" id="KW-1185">Reference proteome</keyword>
<dbReference type="EMBL" id="LQPE01000034">
    <property type="protein sequence ID" value="ORW08249.1"/>
    <property type="molecule type" value="Genomic_DNA"/>
</dbReference>
<gene>
    <name evidence="1" type="ORF">AWC14_23515</name>
</gene>
<reference evidence="1 2" key="1">
    <citation type="submission" date="2016-01" db="EMBL/GenBank/DDBJ databases">
        <title>The new phylogeny of the genus Mycobacterium.</title>
        <authorList>
            <person name="Tarcisio F."/>
            <person name="Conor M."/>
            <person name="Antonella G."/>
            <person name="Elisabetta G."/>
            <person name="Giulia F.S."/>
            <person name="Sara T."/>
            <person name="Anna F."/>
            <person name="Clotilde B."/>
            <person name="Roberto B."/>
            <person name="Veronica D.S."/>
            <person name="Fabio R."/>
            <person name="Monica P."/>
            <person name="Olivier J."/>
            <person name="Enrico T."/>
            <person name="Nicola S."/>
        </authorList>
    </citation>
    <scope>NUCLEOTIDE SEQUENCE [LARGE SCALE GENOMIC DNA]</scope>
    <source>
        <strain evidence="1 2">DSM 45166</strain>
    </source>
</reference>
<evidence type="ECO:0008006" key="3">
    <source>
        <dbReference type="Google" id="ProtNLM"/>
    </source>
</evidence>
<accession>A0A1X1YB10</accession>
<dbReference type="Proteomes" id="UP000193487">
    <property type="component" value="Unassembled WGS sequence"/>
</dbReference>